<keyword evidence="1" id="KW-0732">Signal</keyword>
<name>A0A9X3DAK5_9SPHI</name>
<keyword evidence="3" id="KW-1185">Reference proteome</keyword>
<evidence type="ECO:0008006" key="4">
    <source>
        <dbReference type="Google" id="ProtNLM"/>
    </source>
</evidence>
<reference evidence="2" key="1">
    <citation type="submission" date="2022-11" db="EMBL/GenBank/DDBJ databases">
        <authorList>
            <person name="Graham C."/>
            <person name="Newman J.D."/>
        </authorList>
    </citation>
    <scope>NUCLEOTIDE SEQUENCE</scope>
    <source>
        <strain evidence="2">DSM 19486</strain>
    </source>
</reference>
<dbReference type="Proteomes" id="UP001142592">
    <property type="component" value="Unassembled WGS sequence"/>
</dbReference>
<comment type="caution">
    <text evidence="2">The sequence shown here is derived from an EMBL/GenBank/DDBJ whole genome shotgun (WGS) entry which is preliminary data.</text>
</comment>
<dbReference type="PROSITE" id="PS51257">
    <property type="entry name" value="PROKAR_LIPOPROTEIN"/>
    <property type="match status" value="1"/>
</dbReference>
<organism evidence="2 3">
    <name type="scientific">Pedobacter agri</name>
    <dbReference type="NCBI Taxonomy" id="454586"/>
    <lineage>
        <taxon>Bacteria</taxon>
        <taxon>Pseudomonadati</taxon>
        <taxon>Bacteroidota</taxon>
        <taxon>Sphingobacteriia</taxon>
        <taxon>Sphingobacteriales</taxon>
        <taxon>Sphingobacteriaceae</taxon>
        <taxon>Pedobacter</taxon>
    </lineage>
</organism>
<dbReference type="EMBL" id="JAPJUH010000001">
    <property type="protein sequence ID" value="MCX3263739.1"/>
    <property type="molecule type" value="Genomic_DNA"/>
</dbReference>
<evidence type="ECO:0000256" key="1">
    <source>
        <dbReference type="SAM" id="SignalP"/>
    </source>
</evidence>
<feature type="signal peptide" evidence="1">
    <location>
        <begin position="1"/>
        <end position="22"/>
    </location>
</feature>
<dbReference type="RefSeq" id="WP_010600964.1">
    <property type="nucleotide sequence ID" value="NZ_JAPJUH010000001.1"/>
</dbReference>
<evidence type="ECO:0000313" key="3">
    <source>
        <dbReference type="Proteomes" id="UP001142592"/>
    </source>
</evidence>
<gene>
    <name evidence="2" type="ORF">OQZ29_03225</name>
</gene>
<proteinExistence type="predicted"/>
<accession>A0A9X3DAK5</accession>
<feature type="chain" id="PRO_5040972330" description="DUF4377 domain-containing protein" evidence="1">
    <location>
        <begin position="23"/>
        <end position="131"/>
    </location>
</feature>
<evidence type="ECO:0000313" key="2">
    <source>
        <dbReference type="EMBL" id="MCX3263739.1"/>
    </source>
</evidence>
<protein>
    <recommendedName>
        <fullName evidence="4">DUF4377 domain-containing protein</fullName>
    </recommendedName>
</protein>
<dbReference type="AlphaFoldDB" id="A0A9X3DAK5"/>
<sequence>MKNLTLKASLLLLSLTIIIACSKEKITGQTGPEIRLSNSSQQNLKNIMVNTGMGEVSFGDLEAGKKTDYKKFTKAYSYAFVKLEIDGKTYTIQPIDYVGETPLKDGRYAYQISVNGNQGQYSNLGLKLIEE</sequence>